<feature type="compositionally biased region" description="Basic and acidic residues" evidence="1">
    <location>
        <begin position="165"/>
        <end position="177"/>
    </location>
</feature>
<name>A0A6J1FFG3_CUCMO</name>
<organism evidence="2 3">
    <name type="scientific">Cucurbita moschata</name>
    <name type="common">Winter crookneck squash</name>
    <name type="synonym">Cucurbita pepo var. moschata</name>
    <dbReference type="NCBI Taxonomy" id="3662"/>
    <lineage>
        <taxon>Eukaryota</taxon>
        <taxon>Viridiplantae</taxon>
        <taxon>Streptophyta</taxon>
        <taxon>Embryophyta</taxon>
        <taxon>Tracheophyta</taxon>
        <taxon>Spermatophyta</taxon>
        <taxon>Magnoliopsida</taxon>
        <taxon>eudicotyledons</taxon>
        <taxon>Gunneridae</taxon>
        <taxon>Pentapetalae</taxon>
        <taxon>rosids</taxon>
        <taxon>fabids</taxon>
        <taxon>Cucurbitales</taxon>
        <taxon>Cucurbitaceae</taxon>
        <taxon>Cucurbiteae</taxon>
        <taxon>Cucurbita</taxon>
    </lineage>
</organism>
<dbReference type="PANTHER" id="PTHR34367">
    <property type="entry name" value="OS02G0734667 PROTEIN"/>
    <property type="match status" value="1"/>
</dbReference>
<dbReference type="GeneID" id="111445246"/>
<proteinExistence type="predicted"/>
<feature type="compositionally biased region" description="Gly residues" evidence="1">
    <location>
        <begin position="699"/>
        <end position="709"/>
    </location>
</feature>
<feature type="compositionally biased region" description="Basic and acidic residues" evidence="1">
    <location>
        <begin position="680"/>
        <end position="693"/>
    </location>
</feature>
<evidence type="ECO:0000256" key="1">
    <source>
        <dbReference type="SAM" id="MobiDB-lite"/>
    </source>
</evidence>
<feature type="compositionally biased region" description="Low complexity" evidence="1">
    <location>
        <begin position="358"/>
        <end position="368"/>
    </location>
</feature>
<sequence length="723" mass="77873">MGACLSKKKKTLPSAVSSTDVPPPDPSSCNGGKPIISISQLPTTDLKIKSSKKTGQENGEGKEERSEYPVKKKEVFVIKHRKSHDGRDKNGASLLLVPPPEEGNVSSSSCEILESGALGENLKVGLVRTSSCTKEEVDAILIQCGRLSRSSSAKGNGRRYSGSKRSNDFDHCGRDGVDSANFGDEDEDGKNPFSVEVDDVGTPAEKRHHLRQGHRQSSRHSSSQGRRRTPSRERDQNQRSSSRERRVSRSPGRRSAEPSAMNTSNANANNGGGGGLSRPAKMVSVPATVCHMEMDKSNNVTGGYGDNDSATVTAVKRISVKRNVGEATAMAGSRVASSPRSQSPARNIEHVKAADENQQQQQPSLSRSSSRKAEQSPYRRNPLSEIDTNSQPHKRINNRSKRETEELNAKDSINGVYQKPKTDSKSCHKVTVSQVNSNKSGSAATRAVVNIIAPTTPLSNTEVVVVEHQKPQGLARSRSARQSRELDINPEALLNQSQTPSYTKMLLQDIQNFHQKNANPVSLPACVTKACSIVEAVADLNSATGSNFSCVFSEDRSNPPTYQSSRNEHSVPYSGNLKGMVDIRDPFVESEVAMNDDILEPSFHKYTTVRRGGGPVVPAGGGDTDDQESSGSSSFVGSVQQHHWGISTDSWTSRQNTKEEGQPHPGSGSSLQSKPGLTGDDNRRRTAERRESNSQRTGIGRGRLGGGTGKVLHTIPVAATGST</sequence>
<dbReference type="PANTHER" id="PTHR34367:SF1">
    <property type="entry name" value="OS04G0528600 PROTEIN"/>
    <property type="match status" value="1"/>
</dbReference>
<dbReference type="KEGG" id="cmos:111445246"/>
<dbReference type="Proteomes" id="UP000504609">
    <property type="component" value="Unplaced"/>
</dbReference>
<feature type="compositionally biased region" description="Low complexity" evidence="1">
    <location>
        <begin position="629"/>
        <end position="641"/>
    </location>
</feature>
<feature type="region of interest" description="Disordered" evidence="1">
    <location>
        <begin position="1"/>
        <end position="108"/>
    </location>
</feature>
<dbReference type="InterPro" id="IPR040412">
    <property type="entry name" value="At1g65710-like"/>
</dbReference>
<keyword evidence="2" id="KW-1185">Reference proteome</keyword>
<evidence type="ECO:0000313" key="3">
    <source>
        <dbReference type="RefSeq" id="XP_022939281.1"/>
    </source>
</evidence>
<dbReference type="RefSeq" id="XP_022939281.1">
    <property type="nucleotide sequence ID" value="XM_023083513.1"/>
</dbReference>
<feature type="compositionally biased region" description="Basic and acidic residues" evidence="1">
    <location>
        <begin position="59"/>
        <end position="77"/>
    </location>
</feature>
<feature type="compositionally biased region" description="Basic residues" evidence="1">
    <location>
        <begin position="1"/>
        <end position="11"/>
    </location>
</feature>
<feature type="region of interest" description="Disordered" evidence="1">
    <location>
        <begin position="353"/>
        <end position="427"/>
    </location>
</feature>
<feature type="region of interest" description="Disordered" evidence="1">
    <location>
        <begin position="606"/>
        <end position="723"/>
    </location>
</feature>
<evidence type="ECO:0000313" key="2">
    <source>
        <dbReference type="Proteomes" id="UP000504609"/>
    </source>
</evidence>
<dbReference type="AlphaFoldDB" id="A0A6J1FFG3"/>
<gene>
    <name evidence="3" type="primary">LOC111445246</name>
</gene>
<accession>A0A6J1FFG3</accession>
<feature type="compositionally biased region" description="Gly residues" evidence="1">
    <location>
        <begin position="611"/>
        <end position="622"/>
    </location>
</feature>
<feature type="compositionally biased region" description="Basic residues" evidence="1">
    <location>
        <begin position="206"/>
        <end position="218"/>
    </location>
</feature>
<feature type="compositionally biased region" description="Basic and acidic residues" evidence="1">
    <location>
        <begin position="400"/>
        <end position="409"/>
    </location>
</feature>
<reference evidence="3" key="1">
    <citation type="submission" date="2025-08" db="UniProtKB">
        <authorList>
            <consortium name="RefSeq"/>
        </authorList>
    </citation>
    <scope>IDENTIFICATION</scope>
    <source>
        <tissue evidence="3">Young leaves</tissue>
    </source>
</reference>
<feature type="region of interest" description="Disordered" evidence="1">
    <location>
        <begin position="149"/>
        <end position="280"/>
    </location>
</feature>
<protein>
    <submittedName>
        <fullName evidence="3">Uncharacterized protein At1g65710-like</fullName>
    </submittedName>
</protein>
<feature type="compositionally biased region" description="Basic and acidic residues" evidence="1">
    <location>
        <begin position="230"/>
        <end position="247"/>
    </location>
</feature>
<feature type="region of interest" description="Disordered" evidence="1">
    <location>
        <begin position="554"/>
        <end position="573"/>
    </location>
</feature>